<evidence type="ECO:0000259" key="5">
    <source>
        <dbReference type="SMART" id="SM00776"/>
    </source>
</evidence>
<feature type="signal peptide" evidence="4">
    <location>
        <begin position="1"/>
        <end position="25"/>
    </location>
</feature>
<dbReference type="InterPro" id="IPR013222">
    <property type="entry name" value="Glyco_hyd_98_carb-bd"/>
</dbReference>
<dbReference type="Gene3D" id="2.120.10.10">
    <property type="match status" value="1"/>
</dbReference>
<dbReference type="Pfam" id="PF13088">
    <property type="entry name" value="BNR_2"/>
    <property type="match status" value="1"/>
</dbReference>
<reference evidence="6 7" key="1">
    <citation type="journal article" date="2021" name="Arch. Microbiol.">
        <title>Cellulosimicrobium fucosivorans sp. nov., isolated from San Elijo Lagoon, contains a fucose metabolic pathway linked to carotenoid production.</title>
        <authorList>
            <person name="Aviles F.A."/>
            <person name="Kyndt J.A."/>
        </authorList>
    </citation>
    <scope>NUCLEOTIDE SEQUENCE [LARGE SCALE GENOMIC DNA]</scope>
    <source>
        <strain evidence="6 7">SE3</strain>
    </source>
</reference>
<sequence length="1625" mass="168771">MRPLLPLTVTAALLVTALVPAGAAAHVAAPAAPPAAAASLPAAPATAPAGPGEELDVVDLATRYTGSHLRYRIPALTTLPNGDLLAVYDGRPTMNDLPSNIALLMRRSTDGGATWQEPEDIRSDAAPKGYGDPSVLVDRETGRVFVFYAASVNQGYAGSGTGNDPDDPNLLHADYSYSDDGGVTWQHRRITEMFKDPAWGGLFAASGEGIQLRHGPHAGRLIQQYTVRAAGGNYAVSAYSDDHGETWQRSAPVGPGADENKTVELADGTVLLNSRSAPYRLVATSTDGGATYTAFSPDTELIDPANNGSVIRAFPDAEPDDPRAQVLLFSNTEDTGIRRNLTVKMSCDSGQTWPVRKVVVPGAAGYSTLTPLGDGTSDDDLGGSYGLLFEREGYRSISYTSFDLDWLEGACAPLAVTAASPLTAGQPSDVTVTLTNQGPEATAPGTVSLDEQAGWSAEPVAVPVIEPGASATVTLAVTPPATAAARAHEVSVRYTTGSGGSAVSSSARPSLQVTGGTATPAPAVSVLPVLDAIYTGGADGLLGDQVAPWIRITNTGNVALASVALAGPDNASSCNRSTALAPGDSYVCKSVRHVVTQGDLDAGAWTPTFTATGTTATGANATHAAAMSPVDLTLPAAPDADATVWVPSGDVASSSFVRVPRAGSTGPALAPSTTLRLQVPAAGTASAQLAVTAPHGLTGLSAAASALAGPGGATLPAGSVRVRYPQYVPDTVNGGVVADPLRDVASVDVEAGRNQPVWLTVAVPPGTAPGAYTGTVAVTAEDGTIGTWPLRVDVPDVELRPVDERPFVLDLWAHPDAVADTHGLTPWSEEHWDALRPYLEDLAAHGQDVVNAAIVEDPWLVTIDGQRRAQTESPYRSTVEWIWDGTDFSFDYTVFDRLVTESRAAGVGDTIHAFAMLQFTGSERLVYTDSRTGEQVTEEISLGSARYRAAWTAFLRDFRAHLEDKGWFDDTRLAFDERPIATMNVAFDVIAQADPAWTPKVALAANSLAEADIADYISFNYSFLDQVPDSLVRSRVEAGEPTLFYTFYDPVRPNTVTASPPVSTRSLGWIVEQRDLDGYLRWTYNSWPSDVYADPTFRYGQGDEYIVYPGAEPGDGPVSSIRWEVFRDGQEDAEILDLAKERLGADSAVVRTALDAIDPRAEDGPATWAAMVAQRANVLDALAADGGARVTATLSDPVAGAGGTTTVDVEVTAGEQALTDVRLDLTVPDVEVTEPASTDLAPGESATWRAVVRVPADARNLTVVAGSVLAGDGEHVGSFTVVPLVENAVTAAGPITAERASSPDAVAPVVLTVPVRNRSSSPETVVLAATDLDFWDAEPVEVEVPGSSTTDVELALDPGGQTGWSTVTATLTHGDAVLATAALDVVSGGVHVSDLDWTSETNGWGPAELDSSNGEDVAGDGRTLSIGGRTYSKGVGVHAVSAITFDLPEGCTTLVSDYGIDDEVAGAARVTFEVLADGTSRWASGVVTPASRAQLAEVDVTGAQTVTLRVGDGGNGVGQDHADWAGAWLRCDGPGPEDVLVDVEAVTRCLAGKAYVAVTARNGGDEAVDITLRTPYGERTVVGVEPGKAAYQSFATRAGSVEAGTASAATATSSRDVPYAAASCG</sequence>
<keyword evidence="7" id="KW-1185">Reference proteome</keyword>
<feature type="chain" id="PRO_5045302580" description="exo-alpha-sialidase" evidence="4">
    <location>
        <begin position="26"/>
        <end position="1625"/>
    </location>
</feature>
<protein>
    <recommendedName>
        <fullName evidence="3">exo-alpha-sialidase</fullName>
        <ecNumber evidence="3">3.2.1.18</ecNumber>
    </recommendedName>
</protein>
<dbReference type="Pfam" id="PF08305">
    <property type="entry name" value="NPCBM"/>
    <property type="match status" value="1"/>
</dbReference>
<organism evidence="6 7">
    <name type="scientific">Cellulosimicrobium composti</name>
    <dbReference type="NCBI Taxonomy" id="2672572"/>
    <lineage>
        <taxon>Bacteria</taxon>
        <taxon>Bacillati</taxon>
        <taxon>Actinomycetota</taxon>
        <taxon>Actinomycetes</taxon>
        <taxon>Micrococcales</taxon>
        <taxon>Promicromonosporaceae</taxon>
        <taxon>Cellulosimicrobium</taxon>
    </lineage>
</organism>
<dbReference type="RefSeq" id="WP_162290612.1">
    <property type="nucleotide sequence ID" value="NZ_JAAFAN010000106.1"/>
</dbReference>
<dbReference type="InterPro" id="IPR026856">
    <property type="entry name" value="Sialidase_fam"/>
</dbReference>
<evidence type="ECO:0000256" key="1">
    <source>
        <dbReference type="ARBA" id="ARBA00000427"/>
    </source>
</evidence>
<name>A0ABX0BK33_9MICO</name>
<evidence type="ECO:0000313" key="6">
    <source>
        <dbReference type="EMBL" id="NDO91406.1"/>
    </source>
</evidence>
<dbReference type="CDD" id="cd15482">
    <property type="entry name" value="Sialidase_non-viral"/>
    <property type="match status" value="1"/>
</dbReference>
<dbReference type="InterPro" id="IPR036278">
    <property type="entry name" value="Sialidase_sf"/>
</dbReference>
<gene>
    <name evidence="6" type="ORF">GYH36_18440</name>
</gene>
<dbReference type="EC" id="3.2.1.18" evidence="3"/>
<accession>A0ABX0BK33</accession>
<dbReference type="EMBL" id="JAAFAN010000106">
    <property type="protein sequence ID" value="NDO91406.1"/>
    <property type="molecule type" value="Genomic_DNA"/>
</dbReference>
<comment type="catalytic activity">
    <reaction evidence="1">
        <text>Hydrolysis of alpha-(2-&gt;3)-, alpha-(2-&gt;6)-, alpha-(2-&gt;8)- glycosidic linkages of terminal sialic acid residues in oligosaccharides, glycoproteins, glycolipids, colominic acid and synthetic substrates.</text>
        <dbReference type="EC" id="3.2.1.18"/>
    </reaction>
</comment>
<dbReference type="InterPro" id="IPR025150">
    <property type="entry name" value="GH123_cat"/>
</dbReference>
<keyword evidence="4" id="KW-0732">Signal</keyword>
<dbReference type="Proteomes" id="UP000471672">
    <property type="component" value="Unassembled WGS sequence"/>
</dbReference>
<dbReference type="SUPFAM" id="SSF50939">
    <property type="entry name" value="Sialidases"/>
    <property type="match status" value="1"/>
</dbReference>
<comment type="similarity">
    <text evidence="2">Belongs to the glycosyl hydrolase 33 family.</text>
</comment>
<dbReference type="PANTHER" id="PTHR10628">
    <property type="entry name" value="SIALIDASE"/>
    <property type="match status" value="1"/>
</dbReference>
<comment type="caution">
    <text evidence="6">The sequence shown here is derived from an EMBL/GenBank/DDBJ whole genome shotgun (WGS) entry which is preliminary data.</text>
</comment>
<dbReference type="Pfam" id="PF22680">
    <property type="entry name" value="Glyco_hydro_123_N_2"/>
    <property type="match status" value="1"/>
</dbReference>
<dbReference type="InterPro" id="IPR018905">
    <property type="entry name" value="A-galactase_NEW3"/>
</dbReference>
<evidence type="ECO:0000256" key="3">
    <source>
        <dbReference type="ARBA" id="ARBA00012733"/>
    </source>
</evidence>
<dbReference type="Pfam" id="PF10633">
    <property type="entry name" value="NPCBM_assoc"/>
    <property type="match status" value="1"/>
</dbReference>
<evidence type="ECO:0000256" key="2">
    <source>
        <dbReference type="ARBA" id="ARBA00009348"/>
    </source>
</evidence>
<evidence type="ECO:0000313" key="7">
    <source>
        <dbReference type="Proteomes" id="UP000471672"/>
    </source>
</evidence>
<evidence type="ECO:0000256" key="4">
    <source>
        <dbReference type="SAM" id="SignalP"/>
    </source>
</evidence>
<dbReference type="Gene3D" id="2.60.120.1060">
    <property type="entry name" value="NPCBM/NEW2 domain"/>
    <property type="match status" value="1"/>
</dbReference>
<dbReference type="Pfam" id="PF24346">
    <property type="entry name" value="DUF7507"/>
    <property type="match status" value="1"/>
</dbReference>
<dbReference type="InterPro" id="IPR055354">
    <property type="entry name" value="DUF7507"/>
</dbReference>
<feature type="domain" description="Glycosyl hydrolase family 98 putative carbohydrate-binding module" evidence="5">
    <location>
        <begin position="1386"/>
        <end position="1531"/>
    </location>
</feature>
<dbReference type="InterPro" id="IPR038637">
    <property type="entry name" value="NPCBM_sf"/>
</dbReference>
<dbReference type="SUPFAM" id="SSF49785">
    <property type="entry name" value="Galactose-binding domain-like"/>
    <property type="match status" value="1"/>
</dbReference>
<dbReference type="PANTHER" id="PTHR10628:SF30">
    <property type="entry name" value="EXO-ALPHA-SIALIDASE"/>
    <property type="match status" value="1"/>
</dbReference>
<proteinExistence type="inferred from homology"/>
<dbReference type="InterPro" id="IPR008979">
    <property type="entry name" value="Galactose-bd-like_sf"/>
</dbReference>
<dbReference type="Gene3D" id="2.60.40.10">
    <property type="entry name" value="Immunoglobulins"/>
    <property type="match status" value="1"/>
</dbReference>
<dbReference type="InterPro" id="IPR011040">
    <property type="entry name" value="Sialidase"/>
</dbReference>
<dbReference type="Pfam" id="PF13320">
    <property type="entry name" value="GH123_cat"/>
    <property type="match status" value="1"/>
</dbReference>
<dbReference type="InterPro" id="IPR053850">
    <property type="entry name" value="Glyco_hydro_123_N_2"/>
</dbReference>
<dbReference type="InterPro" id="IPR013783">
    <property type="entry name" value="Ig-like_fold"/>
</dbReference>
<dbReference type="SMART" id="SM00776">
    <property type="entry name" value="NPCBM"/>
    <property type="match status" value="1"/>
</dbReference>